<dbReference type="EMBL" id="NGJX01000005">
    <property type="protein sequence ID" value="RSU02238.1"/>
    <property type="molecule type" value="Genomic_DNA"/>
</dbReference>
<evidence type="ECO:0000256" key="4">
    <source>
        <dbReference type="ARBA" id="ARBA00022679"/>
    </source>
</evidence>
<keyword evidence="3" id="KW-1003">Cell membrane</keyword>
<comment type="caution">
    <text evidence="7">The sequence shown here is derived from an EMBL/GenBank/DDBJ whole genome shotgun (WGS) entry which is preliminary data.</text>
</comment>
<dbReference type="InterPro" id="IPR007554">
    <property type="entry name" value="Glycerophosphate_synth"/>
</dbReference>
<dbReference type="PANTHER" id="PTHR37316">
    <property type="entry name" value="TEICHOIC ACID GLYCEROL-PHOSPHATE PRIMASE"/>
    <property type="match status" value="1"/>
</dbReference>
<protein>
    <submittedName>
        <fullName evidence="7">Uncharacterized protein</fullName>
    </submittedName>
</protein>
<evidence type="ECO:0000313" key="8">
    <source>
        <dbReference type="Proteomes" id="UP000288197"/>
    </source>
</evidence>
<evidence type="ECO:0000256" key="1">
    <source>
        <dbReference type="ARBA" id="ARBA00004202"/>
    </source>
</evidence>
<dbReference type="AlphaFoldDB" id="A0A369B1R2"/>
<evidence type="ECO:0000313" key="7">
    <source>
        <dbReference type="EMBL" id="RSU02238.1"/>
    </source>
</evidence>
<dbReference type="GO" id="GO:0005886">
    <property type="term" value="C:plasma membrane"/>
    <property type="evidence" value="ECO:0007669"/>
    <property type="project" value="UniProtKB-SubCell"/>
</dbReference>
<gene>
    <name evidence="7" type="ORF">CBF32_06530</name>
</gene>
<dbReference type="SUPFAM" id="SSF53756">
    <property type="entry name" value="UDP-Glycosyltransferase/glycogen phosphorylase"/>
    <property type="match status" value="1"/>
</dbReference>
<name>A0A369B1R2_9ENTE</name>
<dbReference type="GO" id="GO:0047355">
    <property type="term" value="F:CDP-glycerol glycerophosphotransferase activity"/>
    <property type="evidence" value="ECO:0007669"/>
    <property type="project" value="InterPro"/>
</dbReference>
<comment type="similarity">
    <text evidence="2">Belongs to the CDP-glycerol glycerophosphotransferase family.</text>
</comment>
<organism evidence="7 8">
    <name type="scientific">Vagococcus fluvialis</name>
    <dbReference type="NCBI Taxonomy" id="2738"/>
    <lineage>
        <taxon>Bacteria</taxon>
        <taxon>Bacillati</taxon>
        <taxon>Bacillota</taxon>
        <taxon>Bacilli</taxon>
        <taxon>Lactobacillales</taxon>
        <taxon>Enterococcaceae</taxon>
        <taxon>Vagococcus</taxon>
    </lineage>
</organism>
<keyword evidence="8" id="KW-1185">Reference proteome</keyword>
<comment type="subcellular location">
    <subcellularLocation>
        <location evidence="1">Cell membrane</location>
        <topology evidence="1">Peripheral membrane protein</topology>
    </subcellularLocation>
</comment>
<keyword evidence="4" id="KW-0808">Transferase</keyword>
<keyword evidence="6" id="KW-0472">Membrane</keyword>
<proteinExistence type="inferred from homology"/>
<dbReference type="Gene3D" id="3.40.50.12580">
    <property type="match status" value="1"/>
</dbReference>
<dbReference type="Gene3D" id="3.40.50.11820">
    <property type="match status" value="1"/>
</dbReference>
<dbReference type="Pfam" id="PF04464">
    <property type="entry name" value="Glyphos_transf"/>
    <property type="match status" value="1"/>
</dbReference>
<evidence type="ECO:0000256" key="3">
    <source>
        <dbReference type="ARBA" id="ARBA00022475"/>
    </source>
</evidence>
<evidence type="ECO:0000256" key="6">
    <source>
        <dbReference type="ARBA" id="ARBA00023136"/>
    </source>
</evidence>
<sequence length="376" mass="43277">MMKSLFIDLLKTVYALYVKTVSRVYTKAEKKKQVVYLLSFPNNDHGLIEALNKQEHLSICYTKQVSHEALAYAEKGIDTWCINTVQGLFMTIKLITESKIVIADNYFPLLGDIVVDSRREIIQLWHATGAIKQFGLEEKSATNRTKTDHDRFNRVYQSFTRFLVGSKAMGDVFKKSYGATEEEILYLGFPRTDYLLKASKEEQQTQKIVYLPTYRKNNMPNLVADVLFLREKLPATTELIIKIHPTTTLLEAEKLTAVKGVRLVQQNQGADDLLLAADCLITDYSSVAFDYALINKQGKLVFYWFDEEEYEKETGIQQIFKETLPYKVVSTIEEVVLSIEESQDDLSAFNEVWNTYNDGESTKRLLQWIKEKMDGN</sequence>
<dbReference type="InterPro" id="IPR043148">
    <property type="entry name" value="TagF_C"/>
</dbReference>
<dbReference type="GO" id="GO:0019350">
    <property type="term" value="P:teichoic acid biosynthetic process"/>
    <property type="evidence" value="ECO:0007669"/>
    <property type="project" value="UniProtKB-KW"/>
</dbReference>
<accession>A0A369B1R2</accession>
<dbReference type="InterPro" id="IPR051612">
    <property type="entry name" value="Teichoic_Acid_Biosynth"/>
</dbReference>
<dbReference type="PANTHER" id="PTHR37316:SF1">
    <property type="entry name" value="TEICHOIC ACID GLYCEROL-PHOSPHATE PRIMASE"/>
    <property type="match status" value="1"/>
</dbReference>
<evidence type="ECO:0000256" key="2">
    <source>
        <dbReference type="ARBA" id="ARBA00010488"/>
    </source>
</evidence>
<dbReference type="OrthoDB" id="9811865at2"/>
<evidence type="ECO:0000256" key="5">
    <source>
        <dbReference type="ARBA" id="ARBA00022944"/>
    </source>
</evidence>
<reference evidence="7 8" key="1">
    <citation type="submission" date="2017-05" db="EMBL/GenBank/DDBJ databases">
        <title>Vagococcus spp. assemblies.</title>
        <authorList>
            <person name="Gulvik C.A."/>
        </authorList>
    </citation>
    <scope>NUCLEOTIDE SEQUENCE [LARGE SCALE GENOMIC DNA]</scope>
    <source>
        <strain evidence="7 8">NCFB 2497</strain>
    </source>
</reference>
<keyword evidence="5" id="KW-0777">Teichoic acid biosynthesis</keyword>
<dbReference type="InterPro" id="IPR043149">
    <property type="entry name" value="TagF_N"/>
</dbReference>
<dbReference type="Proteomes" id="UP000288197">
    <property type="component" value="Unassembled WGS sequence"/>
</dbReference>